<accession>A0AAD9E1A0</accession>
<proteinExistence type="predicted"/>
<evidence type="ECO:0000313" key="1">
    <source>
        <dbReference type="EMBL" id="KAK1803385.1"/>
    </source>
</evidence>
<keyword evidence="2" id="KW-1185">Reference proteome</keyword>
<comment type="caution">
    <text evidence="1">The sequence shown here is derived from an EMBL/GenBank/DDBJ whole genome shotgun (WGS) entry which is preliminary data.</text>
</comment>
<dbReference type="PANTHER" id="PTHR34441">
    <property type="entry name" value="MOTILE SPERM DOMAIN-CONTAINING PROTEIN 1"/>
    <property type="match status" value="1"/>
</dbReference>
<evidence type="ECO:0008006" key="3">
    <source>
        <dbReference type="Google" id="ProtNLM"/>
    </source>
</evidence>
<dbReference type="InterPro" id="IPR039283">
    <property type="entry name" value="MOSPD1/3"/>
</dbReference>
<dbReference type="EMBL" id="JAROKS010000005">
    <property type="protein sequence ID" value="KAK1803385.1"/>
    <property type="molecule type" value="Genomic_DNA"/>
</dbReference>
<sequence length="258" mass="28384">MRSPEGAEHGGVGAGTGTPRLPVFVFPTELVFYSTQHSTHRRVLTLYNPYSFPQRVDRAGEALLGTAPSLYEVIEAVGSVRARSCVDIVIRQRDVSQRHWGRRNRFRVDVWGADGQQGSREVWAELREALGGEEGQENPQRRARIAPTLPNQTSVTLYNHLRGGSPIQFFMYVVVGVVCVTVLMLPLHSEPSTIVPSHACVTVMQKLVCSYVLGETSGQRDAYRSNSDSGLSHSAHIHYVFTPSLRVTHCDVSSVAGG</sequence>
<dbReference type="InterPro" id="IPR008962">
    <property type="entry name" value="PapD-like_sf"/>
</dbReference>
<gene>
    <name evidence="1" type="ORF">P4O66_020723</name>
</gene>
<dbReference type="Proteomes" id="UP001239994">
    <property type="component" value="Unassembled WGS sequence"/>
</dbReference>
<dbReference type="PANTHER" id="PTHR34441:SF1">
    <property type="entry name" value="MOTILE SPERM DOMAIN-CONTAINING 1"/>
    <property type="match status" value="1"/>
</dbReference>
<dbReference type="GO" id="GO:0005737">
    <property type="term" value="C:cytoplasm"/>
    <property type="evidence" value="ECO:0007669"/>
    <property type="project" value="TreeGrafter"/>
</dbReference>
<organism evidence="1 2">
    <name type="scientific">Electrophorus voltai</name>
    <dbReference type="NCBI Taxonomy" id="2609070"/>
    <lineage>
        <taxon>Eukaryota</taxon>
        <taxon>Metazoa</taxon>
        <taxon>Chordata</taxon>
        <taxon>Craniata</taxon>
        <taxon>Vertebrata</taxon>
        <taxon>Euteleostomi</taxon>
        <taxon>Actinopterygii</taxon>
        <taxon>Neopterygii</taxon>
        <taxon>Teleostei</taxon>
        <taxon>Ostariophysi</taxon>
        <taxon>Gymnotiformes</taxon>
        <taxon>Gymnotoidei</taxon>
        <taxon>Gymnotidae</taxon>
        <taxon>Electrophorus</taxon>
    </lineage>
</organism>
<dbReference type="AlphaFoldDB" id="A0AAD9E1A0"/>
<protein>
    <recommendedName>
        <fullName evidence="3">Motile sperm domain-containing protein 1</fullName>
    </recommendedName>
</protein>
<dbReference type="SUPFAM" id="SSF49354">
    <property type="entry name" value="PapD-like"/>
    <property type="match status" value="1"/>
</dbReference>
<reference evidence="1" key="1">
    <citation type="submission" date="2023-03" db="EMBL/GenBank/DDBJ databases">
        <title>Electrophorus voltai genome.</title>
        <authorList>
            <person name="Bian C."/>
        </authorList>
    </citation>
    <scope>NUCLEOTIDE SEQUENCE</scope>
    <source>
        <strain evidence="1">CB-2022</strain>
        <tissue evidence="1">Muscle</tissue>
    </source>
</reference>
<name>A0AAD9E1A0_9TELE</name>
<evidence type="ECO:0000313" key="2">
    <source>
        <dbReference type="Proteomes" id="UP001239994"/>
    </source>
</evidence>